<reference evidence="2 3" key="1">
    <citation type="submission" date="2020-10" db="EMBL/GenBank/DDBJ databases">
        <title>Identification of Nocardia species via Next-generation sequencing and recognition of intraspecies genetic diversity.</title>
        <authorList>
            <person name="Li P."/>
            <person name="Li P."/>
            <person name="Lu B."/>
        </authorList>
    </citation>
    <scope>NUCLEOTIDE SEQUENCE [LARGE SCALE GENOMIC DNA]</scope>
    <source>
        <strain evidence="2 3">N-11</strain>
    </source>
</reference>
<dbReference type="PANTHER" id="PTHR38113">
    <property type="match status" value="1"/>
</dbReference>
<dbReference type="InterPro" id="IPR018744">
    <property type="entry name" value="DUF2293"/>
</dbReference>
<dbReference type="PANTHER" id="PTHR38113:SF2">
    <property type="entry name" value="DUF2293 DOMAIN-CONTAINING PROTEIN"/>
    <property type="match status" value="1"/>
</dbReference>
<dbReference type="EMBL" id="JADLRE010000026">
    <property type="protein sequence ID" value="MBF6228842.1"/>
    <property type="molecule type" value="Genomic_DNA"/>
</dbReference>
<protein>
    <submittedName>
        <fullName evidence="2">DUF2293 domain-containing protein</fullName>
    </submittedName>
</protein>
<sequence>MATSPRRALRFEPVSKLRRRVVEAAQATLAQRKYVSAVDVYGVLGWVRSRQVDRWRHGQVPSLEEVTAVDGRRMREAAELLGEWAREHGLTASTAAYLSSGRDREPLRFVDNGEDEAFRVHWLSAELSPARREQVVQRQNQVPDLTVVEAVEPWTCAECAETGPYLITSAAGRLCLTCSDLDHLEFLPAGNAALSRRAKKESTLAAVVVRFNRRRKRYERLGILVEEAALARAEQQCLADDDARARRRERDRVRRAAQDVEYCARMSDEIRRLFPGCPGDRATEIAEHAAARGSGRVGRTAAAKLLSSEALTLAVIASIRHRDTDYDELLMSGMPRPEARARIRPTVDRVLETWRG</sequence>
<proteinExistence type="predicted"/>
<name>A0ABS0CH62_9NOCA</name>
<evidence type="ECO:0000313" key="2">
    <source>
        <dbReference type="EMBL" id="MBF6228842.1"/>
    </source>
</evidence>
<evidence type="ECO:0000259" key="1">
    <source>
        <dbReference type="Pfam" id="PF10056"/>
    </source>
</evidence>
<organism evidence="2 3">
    <name type="scientific">Nocardia abscessus</name>
    <dbReference type="NCBI Taxonomy" id="120957"/>
    <lineage>
        <taxon>Bacteria</taxon>
        <taxon>Bacillati</taxon>
        <taxon>Actinomycetota</taxon>
        <taxon>Actinomycetes</taxon>
        <taxon>Mycobacteriales</taxon>
        <taxon>Nocardiaceae</taxon>
        <taxon>Nocardia</taxon>
    </lineage>
</organism>
<evidence type="ECO:0000313" key="3">
    <source>
        <dbReference type="Proteomes" id="UP000807309"/>
    </source>
</evidence>
<gene>
    <name evidence="2" type="ORF">IU470_27555</name>
</gene>
<feature type="domain" description="DUF2293" evidence="1">
    <location>
        <begin position="269"/>
        <end position="355"/>
    </location>
</feature>
<dbReference type="Proteomes" id="UP000807309">
    <property type="component" value="Unassembled WGS sequence"/>
</dbReference>
<keyword evidence="3" id="KW-1185">Reference proteome</keyword>
<dbReference type="Pfam" id="PF10056">
    <property type="entry name" value="DUF2293"/>
    <property type="match status" value="1"/>
</dbReference>
<accession>A0ABS0CH62</accession>
<comment type="caution">
    <text evidence="2">The sequence shown here is derived from an EMBL/GenBank/DDBJ whole genome shotgun (WGS) entry which is preliminary data.</text>
</comment>